<keyword evidence="2" id="KW-1185">Reference proteome</keyword>
<organism evidence="1 2">
    <name type="scientific">Chloracidobacterium validum</name>
    <dbReference type="NCBI Taxonomy" id="2821543"/>
    <lineage>
        <taxon>Bacteria</taxon>
        <taxon>Pseudomonadati</taxon>
        <taxon>Acidobacteriota</taxon>
        <taxon>Terriglobia</taxon>
        <taxon>Terriglobales</taxon>
        <taxon>Acidobacteriaceae</taxon>
        <taxon>Chloracidobacterium</taxon>
    </lineage>
</organism>
<sequence>MNVTNPDASQGCPSLSNLARAFRRLQTVVLWLVTLGVLTLPSRAPAQSTMVADLPSPQALVLRMRESFAQVDDYTCRLVERNFKRTGDFSESAYAFKKPRLIKLVGQAGRSKGAVVILGKDGKPSLRKNGFPVPAFLVRDELRDFAHSDFGSLVDEIARLMLAGEEATVGWHATDYALRLARGNRARTYVIDAKTCLPVTLVEAVDGVRVSLTEWRDLRLNVGLTETDFRP</sequence>
<dbReference type="RefSeq" id="WP_211430549.1">
    <property type="nucleotide sequence ID" value="NZ_CP072649.1"/>
</dbReference>
<evidence type="ECO:0000313" key="1">
    <source>
        <dbReference type="EMBL" id="QUW04660.1"/>
    </source>
</evidence>
<dbReference type="Proteomes" id="UP000676506">
    <property type="component" value="Chromosome 2"/>
</dbReference>
<dbReference type="EMBL" id="CP072649">
    <property type="protein sequence ID" value="QUW04660.1"/>
    <property type="molecule type" value="Genomic_DNA"/>
</dbReference>
<accession>A0ABX8BFH2</accession>
<reference evidence="1 2" key="1">
    <citation type="submission" date="2021-03" db="EMBL/GenBank/DDBJ databases">
        <title>Genomic and phenotypic characterization of Chloracidobacterium isolates provides evidence for multiple species.</title>
        <authorList>
            <person name="Saini M.K."/>
            <person name="Costas A.M.G."/>
            <person name="Tank M."/>
            <person name="Bryant D.A."/>
        </authorList>
    </citation>
    <scope>NUCLEOTIDE SEQUENCE [LARGE SCALE GENOMIC DNA]</scope>
    <source>
        <strain evidence="1 2">BV2-C</strain>
    </source>
</reference>
<proteinExistence type="predicted"/>
<gene>
    <name evidence="1" type="ORF">J8C06_12875</name>
</gene>
<name>A0ABX8BFH2_9BACT</name>
<protein>
    <submittedName>
        <fullName evidence="1">Uncharacterized protein</fullName>
    </submittedName>
</protein>
<evidence type="ECO:0000313" key="2">
    <source>
        <dbReference type="Proteomes" id="UP000676506"/>
    </source>
</evidence>